<evidence type="ECO:0000256" key="1">
    <source>
        <dbReference type="ARBA" id="ARBA00023002"/>
    </source>
</evidence>
<protein>
    <submittedName>
        <fullName evidence="3">FAD-binding oxidoreductase</fullName>
    </submittedName>
</protein>
<dbReference type="EMBL" id="QZEW01000042">
    <property type="protein sequence ID" value="RJL14190.1"/>
    <property type="molecule type" value="Genomic_DNA"/>
</dbReference>
<keyword evidence="4" id="KW-1185">Reference proteome</keyword>
<keyword evidence="1" id="KW-0560">Oxidoreductase</keyword>
<dbReference type="OrthoDB" id="7818064at2"/>
<proteinExistence type="predicted"/>
<dbReference type="Proteomes" id="UP000283587">
    <property type="component" value="Unassembled WGS sequence"/>
</dbReference>
<dbReference type="InterPro" id="IPR036188">
    <property type="entry name" value="FAD/NAD-bd_sf"/>
</dbReference>
<dbReference type="AlphaFoldDB" id="A0A419A6D3"/>
<reference evidence="4" key="1">
    <citation type="submission" date="2018-09" db="EMBL/GenBank/DDBJ databases">
        <title>Paracoccus onubensis nov. sp. a moderate halophilic bacterium isolated from Gruta de las Maravillas (Aracena, Spain).</title>
        <authorList>
            <person name="Jurado V."/>
            <person name="Gutierrez-Patricio S."/>
            <person name="Gonzalez-Pimentel J.L."/>
            <person name="Miller A.Z."/>
            <person name="Laiz L."/>
            <person name="Saiz-Jimenez C."/>
        </authorList>
    </citation>
    <scope>NUCLEOTIDE SEQUENCE [LARGE SCALE GENOMIC DNA]</scope>
    <source>
        <strain evidence="4">DSM 26381</strain>
    </source>
</reference>
<dbReference type="GO" id="GO:0016491">
    <property type="term" value="F:oxidoreductase activity"/>
    <property type="evidence" value="ECO:0007669"/>
    <property type="project" value="UniProtKB-KW"/>
</dbReference>
<organism evidence="3 4">
    <name type="scientific">Paracoccus siganidrum</name>
    <dbReference type="NCBI Taxonomy" id="1276757"/>
    <lineage>
        <taxon>Bacteria</taxon>
        <taxon>Pseudomonadati</taxon>
        <taxon>Pseudomonadota</taxon>
        <taxon>Alphaproteobacteria</taxon>
        <taxon>Rhodobacterales</taxon>
        <taxon>Paracoccaceae</taxon>
        <taxon>Paracoccus</taxon>
    </lineage>
</organism>
<dbReference type="PANTHER" id="PTHR13847:SF289">
    <property type="entry name" value="GLYCINE OXIDASE"/>
    <property type="match status" value="1"/>
</dbReference>
<dbReference type="RefSeq" id="WP_119898281.1">
    <property type="nucleotide sequence ID" value="NZ_QNRC01000013.1"/>
</dbReference>
<evidence type="ECO:0000313" key="3">
    <source>
        <dbReference type="EMBL" id="RJL14190.1"/>
    </source>
</evidence>
<accession>A0A419A6D3</accession>
<dbReference type="Gene3D" id="3.50.50.60">
    <property type="entry name" value="FAD/NAD(P)-binding domain"/>
    <property type="match status" value="2"/>
</dbReference>
<dbReference type="Pfam" id="PF01266">
    <property type="entry name" value="DAO"/>
    <property type="match status" value="1"/>
</dbReference>
<evidence type="ECO:0000259" key="2">
    <source>
        <dbReference type="Pfam" id="PF01266"/>
    </source>
</evidence>
<name>A0A419A6D3_9RHOB</name>
<evidence type="ECO:0000313" key="4">
    <source>
        <dbReference type="Proteomes" id="UP000283587"/>
    </source>
</evidence>
<dbReference type="GO" id="GO:0005737">
    <property type="term" value="C:cytoplasm"/>
    <property type="evidence" value="ECO:0007669"/>
    <property type="project" value="TreeGrafter"/>
</dbReference>
<dbReference type="PANTHER" id="PTHR13847">
    <property type="entry name" value="SARCOSINE DEHYDROGENASE-RELATED"/>
    <property type="match status" value="1"/>
</dbReference>
<feature type="domain" description="FAD dependent oxidoreductase" evidence="2">
    <location>
        <begin position="4"/>
        <end position="329"/>
    </location>
</feature>
<gene>
    <name evidence="3" type="ORF">D3P05_11375</name>
</gene>
<sequence length="344" mass="35753">MASITIVGAGIFGLSCAWELARRGARVRVIEARRIGAGSSGGTVGALAPHVPDNWNDKKAFQLDSLLMAESFWAGVQTASDLPTGYARTGRLQPVPDMATAERLAPRIAAAEGRWPAAMPMRLTDAPEGPLVPASPTGLWLRDGLTARLNPRAALAALAEAIRSKGGRIVEGQAAAPDDLAAPALWTTGAEGLAMLSRELGRPIGQGVKGQSALLGFSAPDAPQVFAEGLHIVPHADGTTAIGSTSENRFADDRPDEQAKALIARARAACPALKDAPVLETWAGIRPRAASRAPLLGAWPGRPGHYVANGGFKIGFGMAPGIAALMAELILTGRDRIPDAFRLA</sequence>
<dbReference type="InterPro" id="IPR006076">
    <property type="entry name" value="FAD-dep_OxRdtase"/>
</dbReference>
<comment type="caution">
    <text evidence="3">The sequence shown here is derived from an EMBL/GenBank/DDBJ whole genome shotgun (WGS) entry which is preliminary data.</text>
</comment>
<dbReference type="Gene3D" id="3.30.9.10">
    <property type="entry name" value="D-Amino Acid Oxidase, subunit A, domain 2"/>
    <property type="match status" value="2"/>
</dbReference>
<dbReference type="SUPFAM" id="SSF51971">
    <property type="entry name" value="Nucleotide-binding domain"/>
    <property type="match status" value="1"/>
</dbReference>